<evidence type="ECO:0000256" key="1">
    <source>
        <dbReference type="ARBA" id="ARBA00023125"/>
    </source>
</evidence>
<protein>
    <submittedName>
        <fullName evidence="7">DNA-binding response regulator</fullName>
    </submittedName>
</protein>
<sequence length="250" mass="28248">MNKHRLLLVEDDLELAELTADFFRRYEFECEVEHNGARAIPRILSEQPDLLILDLMLPDMDGMEICRQVKGAYQGKLIMLTARTDTIDQVVGLELGADDYIPKPVEPRLLLAKARAVLRRDPSPQTESDKPERAQVNAASGLTNPNSGSDASTTLQINHQRREVYKCGQRLELTTPEYDLLTLLEENTGNIVSRDDIFQSLRGMEYDGQNRQVDILISHLRAKLEDDPTDPKLIKTVRSKGYLYLGNANG</sequence>
<keyword evidence="2" id="KW-0597">Phosphoprotein</keyword>
<dbReference type="SMART" id="SM00448">
    <property type="entry name" value="REC"/>
    <property type="match status" value="1"/>
</dbReference>
<dbReference type="RefSeq" id="WP_087462733.1">
    <property type="nucleotide sequence ID" value="NZ_CP021425.1"/>
</dbReference>
<gene>
    <name evidence="7" type="ORF">OLMES_3868</name>
</gene>
<dbReference type="PROSITE" id="PS51755">
    <property type="entry name" value="OMPR_PHOB"/>
    <property type="match status" value="1"/>
</dbReference>
<dbReference type="GO" id="GO:0000976">
    <property type="term" value="F:transcription cis-regulatory region binding"/>
    <property type="evidence" value="ECO:0007669"/>
    <property type="project" value="TreeGrafter"/>
</dbReference>
<name>A0A1Y0IBJ7_9GAMM</name>
<dbReference type="Pfam" id="PF00072">
    <property type="entry name" value="Response_reg"/>
    <property type="match status" value="1"/>
</dbReference>
<evidence type="ECO:0000259" key="6">
    <source>
        <dbReference type="PROSITE" id="PS51755"/>
    </source>
</evidence>
<dbReference type="Proteomes" id="UP000196027">
    <property type="component" value="Chromosome"/>
</dbReference>
<feature type="modified residue" description="4-aspartylphosphate" evidence="2">
    <location>
        <position position="54"/>
    </location>
</feature>
<dbReference type="SUPFAM" id="SSF52172">
    <property type="entry name" value="CheY-like"/>
    <property type="match status" value="1"/>
</dbReference>
<dbReference type="SUPFAM" id="SSF46894">
    <property type="entry name" value="C-terminal effector domain of the bipartite response regulators"/>
    <property type="match status" value="1"/>
</dbReference>
<dbReference type="GO" id="GO:0006355">
    <property type="term" value="P:regulation of DNA-templated transcription"/>
    <property type="evidence" value="ECO:0007669"/>
    <property type="project" value="InterPro"/>
</dbReference>
<feature type="region of interest" description="Disordered" evidence="4">
    <location>
        <begin position="120"/>
        <end position="154"/>
    </location>
</feature>
<feature type="domain" description="OmpR/PhoB-type" evidence="6">
    <location>
        <begin position="143"/>
        <end position="246"/>
    </location>
</feature>
<keyword evidence="1 3" id="KW-0238">DNA-binding</keyword>
<accession>A0A1Y0IBJ7</accession>
<dbReference type="Gene3D" id="3.40.50.2300">
    <property type="match status" value="1"/>
</dbReference>
<evidence type="ECO:0000256" key="4">
    <source>
        <dbReference type="SAM" id="MobiDB-lite"/>
    </source>
</evidence>
<dbReference type="Gene3D" id="1.10.10.10">
    <property type="entry name" value="Winged helix-like DNA-binding domain superfamily/Winged helix DNA-binding domain"/>
    <property type="match status" value="1"/>
</dbReference>
<dbReference type="Pfam" id="PF00486">
    <property type="entry name" value="Trans_reg_C"/>
    <property type="match status" value="1"/>
</dbReference>
<dbReference type="InterPro" id="IPR001867">
    <property type="entry name" value="OmpR/PhoB-type_DNA-bd"/>
</dbReference>
<dbReference type="PANTHER" id="PTHR48111">
    <property type="entry name" value="REGULATOR OF RPOS"/>
    <property type="match status" value="1"/>
</dbReference>
<dbReference type="AlphaFoldDB" id="A0A1Y0IBJ7"/>
<feature type="DNA-binding region" description="OmpR/PhoB-type" evidence="3">
    <location>
        <begin position="143"/>
        <end position="246"/>
    </location>
</feature>
<dbReference type="InterPro" id="IPR001789">
    <property type="entry name" value="Sig_transdc_resp-reg_receiver"/>
</dbReference>
<evidence type="ECO:0000256" key="3">
    <source>
        <dbReference type="PROSITE-ProRule" id="PRU01091"/>
    </source>
</evidence>
<dbReference type="PANTHER" id="PTHR48111:SF47">
    <property type="entry name" value="TRANSCRIPTIONAL REGULATORY PROTEIN RSTA"/>
    <property type="match status" value="1"/>
</dbReference>
<dbReference type="GO" id="GO:0000156">
    <property type="term" value="F:phosphorelay response regulator activity"/>
    <property type="evidence" value="ECO:0007669"/>
    <property type="project" value="TreeGrafter"/>
</dbReference>
<dbReference type="SMART" id="SM00862">
    <property type="entry name" value="Trans_reg_C"/>
    <property type="match status" value="1"/>
</dbReference>
<dbReference type="GO" id="GO:0032993">
    <property type="term" value="C:protein-DNA complex"/>
    <property type="evidence" value="ECO:0007669"/>
    <property type="project" value="TreeGrafter"/>
</dbReference>
<dbReference type="OrthoDB" id="9802426at2"/>
<dbReference type="EMBL" id="CP021425">
    <property type="protein sequence ID" value="ARU57888.1"/>
    <property type="molecule type" value="Genomic_DNA"/>
</dbReference>
<dbReference type="InterPro" id="IPR036388">
    <property type="entry name" value="WH-like_DNA-bd_sf"/>
</dbReference>
<evidence type="ECO:0000313" key="7">
    <source>
        <dbReference type="EMBL" id="ARU57888.1"/>
    </source>
</evidence>
<organism evidence="7 8">
    <name type="scientific">Oleiphilus messinensis</name>
    <dbReference type="NCBI Taxonomy" id="141451"/>
    <lineage>
        <taxon>Bacteria</taxon>
        <taxon>Pseudomonadati</taxon>
        <taxon>Pseudomonadota</taxon>
        <taxon>Gammaproteobacteria</taxon>
        <taxon>Oceanospirillales</taxon>
        <taxon>Oleiphilaceae</taxon>
        <taxon>Oleiphilus</taxon>
    </lineage>
</organism>
<feature type="compositionally biased region" description="Basic and acidic residues" evidence="4">
    <location>
        <begin position="120"/>
        <end position="133"/>
    </location>
</feature>
<dbReference type="PROSITE" id="PS50110">
    <property type="entry name" value="RESPONSE_REGULATORY"/>
    <property type="match status" value="1"/>
</dbReference>
<evidence type="ECO:0000259" key="5">
    <source>
        <dbReference type="PROSITE" id="PS50110"/>
    </source>
</evidence>
<proteinExistence type="predicted"/>
<reference evidence="7 8" key="1">
    <citation type="submission" date="2017-05" db="EMBL/GenBank/DDBJ databases">
        <title>Genomic insights into alkan degradation activity of Oleiphilus messinensis.</title>
        <authorList>
            <person name="Kozyavkin S.A."/>
            <person name="Slesarev A.I."/>
            <person name="Golyshin P.N."/>
            <person name="Korzhenkov A."/>
            <person name="Golyshina O.N."/>
            <person name="Toshchakov S.V."/>
        </authorList>
    </citation>
    <scope>NUCLEOTIDE SEQUENCE [LARGE SCALE GENOMIC DNA]</scope>
    <source>
        <strain evidence="7 8">ME102</strain>
    </source>
</reference>
<dbReference type="CDD" id="cd00383">
    <property type="entry name" value="trans_reg_C"/>
    <property type="match status" value="1"/>
</dbReference>
<feature type="compositionally biased region" description="Polar residues" evidence="4">
    <location>
        <begin position="137"/>
        <end position="154"/>
    </location>
</feature>
<dbReference type="InterPro" id="IPR039420">
    <property type="entry name" value="WalR-like"/>
</dbReference>
<evidence type="ECO:0000256" key="2">
    <source>
        <dbReference type="PROSITE-ProRule" id="PRU00169"/>
    </source>
</evidence>
<feature type="domain" description="Response regulatory" evidence="5">
    <location>
        <begin position="5"/>
        <end position="118"/>
    </location>
</feature>
<keyword evidence="8" id="KW-1185">Reference proteome</keyword>
<evidence type="ECO:0000313" key="8">
    <source>
        <dbReference type="Proteomes" id="UP000196027"/>
    </source>
</evidence>
<dbReference type="GO" id="GO:0005829">
    <property type="term" value="C:cytosol"/>
    <property type="evidence" value="ECO:0007669"/>
    <property type="project" value="TreeGrafter"/>
</dbReference>
<dbReference type="KEGG" id="ome:OLMES_3868"/>
<dbReference type="InterPro" id="IPR016032">
    <property type="entry name" value="Sig_transdc_resp-reg_C-effctor"/>
</dbReference>
<dbReference type="InterPro" id="IPR011006">
    <property type="entry name" value="CheY-like_superfamily"/>
</dbReference>
<dbReference type="Gene3D" id="6.10.250.690">
    <property type="match status" value="1"/>
</dbReference>